<feature type="region of interest" description="Disordered" evidence="1">
    <location>
        <begin position="19"/>
        <end position="92"/>
    </location>
</feature>
<dbReference type="AlphaFoldDB" id="A0A9J5XDM9"/>
<dbReference type="Proteomes" id="UP000824120">
    <property type="component" value="Chromosome 9"/>
</dbReference>
<dbReference type="EMBL" id="JACXVP010000009">
    <property type="protein sequence ID" value="KAG5586491.1"/>
    <property type="molecule type" value="Genomic_DNA"/>
</dbReference>
<comment type="caution">
    <text evidence="2">The sequence shown here is derived from an EMBL/GenBank/DDBJ whole genome shotgun (WGS) entry which is preliminary data.</text>
</comment>
<evidence type="ECO:0000256" key="1">
    <source>
        <dbReference type="SAM" id="MobiDB-lite"/>
    </source>
</evidence>
<accession>A0A9J5XDM9</accession>
<keyword evidence="3" id="KW-1185">Reference proteome</keyword>
<feature type="compositionally biased region" description="Basic and acidic residues" evidence="1">
    <location>
        <begin position="77"/>
        <end position="92"/>
    </location>
</feature>
<feature type="compositionally biased region" description="Polar residues" evidence="1">
    <location>
        <begin position="50"/>
        <end position="66"/>
    </location>
</feature>
<gene>
    <name evidence="2" type="ORF">H5410_046925</name>
</gene>
<name>A0A9J5XDM9_SOLCO</name>
<proteinExistence type="predicted"/>
<evidence type="ECO:0000313" key="3">
    <source>
        <dbReference type="Proteomes" id="UP000824120"/>
    </source>
</evidence>
<protein>
    <submittedName>
        <fullName evidence="2">Uncharacterized protein</fullName>
    </submittedName>
</protein>
<sequence>MSVLGTDVVVYESHLQTVGGSTGRRRLDGVKKHQKGRKHLKSSEELLIDPTTSKALTSQPSSTTKASDNEHGEEDIDVHARSRMDHEVETVR</sequence>
<organism evidence="2 3">
    <name type="scientific">Solanum commersonii</name>
    <name type="common">Commerson's wild potato</name>
    <name type="synonym">Commerson's nightshade</name>
    <dbReference type="NCBI Taxonomy" id="4109"/>
    <lineage>
        <taxon>Eukaryota</taxon>
        <taxon>Viridiplantae</taxon>
        <taxon>Streptophyta</taxon>
        <taxon>Embryophyta</taxon>
        <taxon>Tracheophyta</taxon>
        <taxon>Spermatophyta</taxon>
        <taxon>Magnoliopsida</taxon>
        <taxon>eudicotyledons</taxon>
        <taxon>Gunneridae</taxon>
        <taxon>Pentapetalae</taxon>
        <taxon>asterids</taxon>
        <taxon>lamiids</taxon>
        <taxon>Solanales</taxon>
        <taxon>Solanaceae</taxon>
        <taxon>Solanoideae</taxon>
        <taxon>Solaneae</taxon>
        <taxon>Solanum</taxon>
    </lineage>
</organism>
<reference evidence="2 3" key="1">
    <citation type="submission" date="2020-09" db="EMBL/GenBank/DDBJ databases">
        <title>De no assembly of potato wild relative species, Solanum commersonii.</title>
        <authorList>
            <person name="Cho K."/>
        </authorList>
    </citation>
    <scope>NUCLEOTIDE SEQUENCE [LARGE SCALE GENOMIC DNA]</scope>
    <source>
        <strain evidence="2">LZ3.2</strain>
        <tissue evidence="2">Leaf</tissue>
    </source>
</reference>
<evidence type="ECO:0000313" key="2">
    <source>
        <dbReference type="EMBL" id="KAG5586491.1"/>
    </source>
</evidence>